<name>A0A0G0FEM3_9BACT</name>
<evidence type="ECO:0000256" key="8">
    <source>
        <dbReference type="ARBA" id="ARBA00023136"/>
    </source>
</evidence>
<gene>
    <name evidence="14" type="ORF">UR89_C0041G0003</name>
</gene>
<evidence type="ECO:0000256" key="5">
    <source>
        <dbReference type="ARBA" id="ARBA00022618"/>
    </source>
</evidence>
<comment type="similarity">
    <text evidence="2 10">Belongs to the ABC-4 integral membrane protein family. FtsX subfamily.</text>
</comment>
<dbReference type="Pfam" id="PF18075">
    <property type="entry name" value="FtsX_ECD"/>
    <property type="match status" value="1"/>
</dbReference>
<evidence type="ECO:0000256" key="3">
    <source>
        <dbReference type="ARBA" id="ARBA00021907"/>
    </source>
</evidence>
<dbReference type="Proteomes" id="UP000034536">
    <property type="component" value="Unassembled WGS sequence"/>
</dbReference>
<evidence type="ECO:0000256" key="9">
    <source>
        <dbReference type="ARBA" id="ARBA00023306"/>
    </source>
</evidence>
<dbReference type="InterPro" id="IPR004513">
    <property type="entry name" value="FtsX"/>
</dbReference>
<dbReference type="GO" id="GO:0005886">
    <property type="term" value="C:plasma membrane"/>
    <property type="evidence" value="ECO:0007669"/>
    <property type="project" value="UniProtKB-SubCell"/>
</dbReference>
<dbReference type="GO" id="GO:0051301">
    <property type="term" value="P:cell division"/>
    <property type="evidence" value="ECO:0007669"/>
    <property type="project" value="UniProtKB-KW"/>
</dbReference>
<dbReference type="Gene3D" id="3.30.70.3040">
    <property type="match status" value="1"/>
</dbReference>
<protein>
    <recommendedName>
        <fullName evidence="3 10">Cell division protein FtsX</fullName>
    </recommendedName>
</protein>
<keyword evidence="8 10" id="KW-0472">Membrane</keyword>
<keyword evidence="6 11" id="KW-0812">Transmembrane</keyword>
<feature type="transmembrane region" description="Helical" evidence="11">
    <location>
        <begin position="21"/>
        <end position="46"/>
    </location>
</feature>
<evidence type="ECO:0000256" key="6">
    <source>
        <dbReference type="ARBA" id="ARBA00022692"/>
    </source>
</evidence>
<evidence type="ECO:0000256" key="11">
    <source>
        <dbReference type="SAM" id="Phobius"/>
    </source>
</evidence>
<feature type="domain" description="FtsX extracellular" evidence="13">
    <location>
        <begin position="51"/>
        <end position="142"/>
    </location>
</feature>
<dbReference type="PIRSF" id="PIRSF003097">
    <property type="entry name" value="FtsX"/>
    <property type="match status" value="1"/>
</dbReference>
<evidence type="ECO:0000259" key="12">
    <source>
        <dbReference type="Pfam" id="PF02687"/>
    </source>
</evidence>
<keyword evidence="4 10" id="KW-1003">Cell membrane</keyword>
<dbReference type="InterPro" id="IPR003838">
    <property type="entry name" value="ABC3_permease_C"/>
</dbReference>
<evidence type="ECO:0000256" key="4">
    <source>
        <dbReference type="ARBA" id="ARBA00022475"/>
    </source>
</evidence>
<evidence type="ECO:0000259" key="13">
    <source>
        <dbReference type="Pfam" id="PF18075"/>
    </source>
</evidence>
<evidence type="ECO:0000313" key="14">
    <source>
        <dbReference type="EMBL" id="KKP85805.1"/>
    </source>
</evidence>
<feature type="transmembrane region" description="Helical" evidence="11">
    <location>
        <begin position="164"/>
        <end position="188"/>
    </location>
</feature>
<evidence type="ECO:0000256" key="2">
    <source>
        <dbReference type="ARBA" id="ARBA00007379"/>
    </source>
</evidence>
<keyword evidence="9 10" id="KW-0131">Cell cycle</keyword>
<proteinExistence type="inferred from homology"/>
<sequence length="298" mass="34099">MKDVITSIKRTPYQSITAFMVLFLTLFLSLIIFVSLGFLNGILGYMETRPQVTVYFQTKTSENDIFKIRDELANSDKVFSIKYISQKEAYDIYKDLNKDNPLLLEMVTSDILPSSLEIYAKKPIFLPEIAEFLKKQGGVDEVQFQKDIVDKLLSLTGILRKGGLIFFLYLLFMSVIVLTTTTLFKIALKKDEIELLRLIGANNSYIRRPYIKEGIFLGTTASVISFLIVLGTFMYAQPFMNSYLSGINKLSLSMPYFEFQVWPLNPIFFAVMFLFSFTFAIIVTISSSLLATQKYLKV</sequence>
<keyword evidence="5 10" id="KW-0132">Cell division</keyword>
<dbReference type="AlphaFoldDB" id="A0A0G0FEM3"/>
<accession>A0A0G0FEM3</accession>
<comment type="caution">
    <text evidence="14">The sequence shown here is derived from an EMBL/GenBank/DDBJ whole genome shotgun (WGS) entry which is preliminary data.</text>
</comment>
<evidence type="ECO:0000313" key="15">
    <source>
        <dbReference type="Proteomes" id="UP000034536"/>
    </source>
</evidence>
<keyword evidence="7 11" id="KW-1133">Transmembrane helix</keyword>
<dbReference type="PANTHER" id="PTHR47755">
    <property type="entry name" value="CELL DIVISION PROTEIN FTSX"/>
    <property type="match status" value="1"/>
</dbReference>
<evidence type="ECO:0000256" key="1">
    <source>
        <dbReference type="ARBA" id="ARBA00004651"/>
    </source>
</evidence>
<comment type="subcellular location">
    <subcellularLocation>
        <location evidence="1">Cell membrane</location>
        <topology evidence="1">Multi-pass membrane protein</topology>
    </subcellularLocation>
</comment>
<dbReference type="PANTHER" id="PTHR47755:SF1">
    <property type="entry name" value="CELL DIVISION PROTEIN FTSX"/>
    <property type="match status" value="1"/>
</dbReference>
<feature type="transmembrane region" description="Helical" evidence="11">
    <location>
        <begin position="267"/>
        <end position="291"/>
    </location>
</feature>
<feature type="domain" description="ABC3 transporter permease C-terminal" evidence="12">
    <location>
        <begin position="165"/>
        <end position="297"/>
    </location>
</feature>
<reference evidence="14 15" key="1">
    <citation type="journal article" date="2015" name="Nature">
        <title>rRNA introns, odd ribosomes, and small enigmatic genomes across a large radiation of phyla.</title>
        <authorList>
            <person name="Brown C.T."/>
            <person name="Hug L.A."/>
            <person name="Thomas B.C."/>
            <person name="Sharon I."/>
            <person name="Castelle C.J."/>
            <person name="Singh A."/>
            <person name="Wilkins M.J."/>
            <person name="Williams K.H."/>
            <person name="Banfield J.F."/>
        </authorList>
    </citation>
    <scope>NUCLEOTIDE SEQUENCE [LARGE SCALE GENOMIC DNA]</scope>
</reference>
<dbReference type="Pfam" id="PF02687">
    <property type="entry name" value="FtsX"/>
    <property type="match status" value="1"/>
</dbReference>
<feature type="transmembrane region" description="Helical" evidence="11">
    <location>
        <begin position="215"/>
        <end position="236"/>
    </location>
</feature>
<dbReference type="EMBL" id="LBQX01000041">
    <property type="protein sequence ID" value="KKP85805.1"/>
    <property type="molecule type" value="Genomic_DNA"/>
</dbReference>
<evidence type="ECO:0000256" key="10">
    <source>
        <dbReference type="PIRNR" id="PIRNR003097"/>
    </source>
</evidence>
<organism evidence="14 15">
    <name type="scientific">Candidatus Roizmanbacteria bacterium GW2011_GWA2_35_8</name>
    <dbReference type="NCBI Taxonomy" id="1618479"/>
    <lineage>
        <taxon>Bacteria</taxon>
        <taxon>Candidatus Roizmaniibacteriota</taxon>
    </lineage>
</organism>
<evidence type="ECO:0000256" key="7">
    <source>
        <dbReference type="ARBA" id="ARBA00022989"/>
    </source>
</evidence>
<dbReference type="InterPro" id="IPR040690">
    <property type="entry name" value="FtsX_ECD"/>
</dbReference>